<sequence>MVKKGDKVKVDYIGKLENGEVFDTSIESVAKEEGIYTPERPYEPLEFTVGEGQLIEGFEEAVLDMNKGDEKTVNIPAEKAYGQRDEKLIQKVPKDAFEGADFEPEEGMIILAGGVPATIIEVSDNEVALDFNHQLAGKNLIFTIKLVDVKE</sequence>
<organism evidence="11 12">
    <name type="scientific">Methanothermococcus okinawensis (strain DSM 14208 / JCM 11175 / IH1)</name>
    <dbReference type="NCBI Taxonomy" id="647113"/>
    <lineage>
        <taxon>Archaea</taxon>
        <taxon>Methanobacteriati</taxon>
        <taxon>Methanobacteriota</taxon>
        <taxon>Methanomada group</taxon>
        <taxon>Methanococci</taxon>
        <taxon>Methanococcales</taxon>
        <taxon>Methanococcaceae</taxon>
        <taxon>Methanothermococcus</taxon>
    </lineage>
</organism>
<dbReference type="RefSeq" id="WP_013866763.1">
    <property type="nucleotide sequence ID" value="NC_015636.1"/>
</dbReference>
<protein>
    <recommendedName>
        <fullName evidence="9">Peptidyl-prolyl cis-trans isomerase</fullName>
        <ecNumber evidence="9">5.2.1.8</ecNumber>
    </recommendedName>
</protein>
<keyword evidence="4" id="KW-0963">Cytoplasm</keyword>
<evidence type="ECO:0000256" key="5">
    <source>
        <dbReference type="ARBA" id="ARBA00023110"/>
    </source>
</evidence>
<dbReference type="InterPro" id="IPR001179">
    <property type="entry name" value="PPIase_FKBP_dom"/>
</dbReference>
<dbReference type="KEGG" id="mok:Metok_0597"/>
<dbReference type="GeneID" id="10772733"/>
<accession>F8ALM9</accession>
<keyword evidence="6" id="KW-0143">Chaperone</keyword>
<evidence type="ECO:0000313" key="11">
    <source>
        <dbReference type="EMBL" id="AEH06577.1"/>
    </source>
</evidence>
<feature type="domain" description="PPIase FKBP-type" evidence="10">
    <location>
        <begin position="5"/>
        <end position="96"/>
    </location>
</feature>
<dbReference type="PANTHER" id="PTHR47861:SF3">
    <property type="entry name" value="FKBP-TYPE PEPTIDYL-PROLYL CIS-TRANS ISOMERASE SLYD"/>
    <property type="match status" value="1"/>
</dbReference>
<dbReference type="PANTHER" id="PTHR47861">
    <property type="entry name" value="FKBP-TYPE PEPTIDYL-PROLYL CIS-TRANS ISOMERASE SLYD"/>
    <property type="match status" value="1"/>
</dbReference>
<dbReference type="eggNOG" id="arCOG00981">
    <property type="taxonomic scope" value="Archaea"/>
</dbReference>
<gene>
    <name evidence="11" type="ordered locus">Metok_0597</name>
</gene>
<dbReference type="Gene3D" id="3.10.50.40">
    <property type="match status" value="1"/>
</dbReference>
<evidence type="ECO:0000256" key="4">
    <source>
        <dbReference type="ARBA" id="ARBA00022490"/>
    </source>
</evidence>
<dbReference type="STRING" id="647113.Metok_0597"/>
<evidence type="ECO:0000259" key="10">
    <source>
        <dbReference type="PROSITE" id="PS50059"/>
    </source>
</evidence>
<comment type="similarity">
    <text evidence="3 9">Belongs to the FKBP-type PPIase family.</text>
</comment>
<dbReference type="HOGENOM" id="CLU_098197_2_0_2"/>
<dbReference type="SUPFAM" id="SSF54534">
    <property type="entry name" value="FKBP-like"/>
    <property type="match status" value="1"/>
</dbReference>
<evidence type="ECO:0000256" key="7">
    <source>
        <dbReference type="ARBA" id="ARBA00023235"/>
    </source>
</evidence>
<proteinExistence type="inferred from homology"/>
<dbReference type="GO" id="GO:0042026">
    <property type="term" value="P:protein refolding"/>
    <property type="evidence" value="ECO:0007669"/>
    <property type="project" value="UniProtKB-ARBA"/>
</dbReference>
<dbReference type="GO" id="GO:0003755">
    <property type="term" value="F:peptidyl-prolyl cis-trans isomerase activity"/>
    <property type="evidence" value="ECO:0007669"/>
    <property type="project" value="UniProtKB-UniRule"/>
</dbReference>
<dbReference type="EMBL" id="CP002792">
    <property type="protein sequence ID" value="AEH06577.1"/>
    <property type="molecule type" value="Genomic_DNA"/>
</dbReference>
<dbReference type="Proteomes" id="UP000009296">
    <property type="component" value="Chromosome"/>
</dbReference>
<keyword evidence="7 8" id="KW-0413">Isomerase</keyword>
<dbReference type="AlphaFoldDB" id="F8ALM9"/>
<dbReference type="PROSITE" id="PS50059">
    <property type="entry name" value="FKBP_PPIASE"/>
    <property type="match status" value="1"/>
</dbReference>
<keyword evidence="5 8" id="KW-0697">Rotamase</keyword>
<dbReference type="OrthoDB" id="8615at2157"/>
<evidence type="ECO:0000256" key="1">
    <source>
        <dbReference type="ARBA" id="ARBA00000971"/>
    </source>
</evidence>
<dbReference type="GO" id="GO:0005737">
    <property type="term" value="C:cytoplasm"/>
    <property type="evidence" value="ECO:0007669"/>
    <property type="project" value="UniProtKB-SubCell"/>
</dbReference>
<reference evidence="11" key="1">
    <citation type="submission" date="2011-05" db="EMBL/GenBank/DDBJ databases">
        <title>Complete sequence of chromosome of Methanothermococcus okinawensis IH1.</title>
        <authorList>
            <consortium name="US DOE Joint Genome Institute"/>
            <person name="Lucas S."/>
            <person name="Han J."/>
            <person name="Lapidus A."/>
            <person name="Cheng J.-F."/>
            <person name="Goodwin L."/>
            <person name="Pitluck S."/>
            <person name="Peters L."/>
            <person name="Mikhailova N."/>
            <person name="Held B."/>
            <person name="Han C."/>
            <person name="Tapia R."/>
            <person name="Land M."/>
            <person name="Hauser L."/>
            <person name="Kyrpides N."/>
            <person name="Ivanova N."/>
            <person name="Pagani I."/>
            <person name="Sieprawska-Lupa M."/>
            <person name="Takai K."/>
            <person name="Miyazaki J."/>
            <person name="Whitman W."/>
            <person name="Woyke T."/>
        </authorList>
    </citation>
    <scope>NUCLEOTIDE SEQUENCE [LARGE SCALE GENOMIC DNA]</scope>
    <source>
        <strain evidence="11">IH1</strain>
    </source>
</reference>
<name>F8ALM9_METOI</name>
<evidence type="ECO:0000313" key="12">
    <source>
        <dbReference type="Proteomes" id="UP000009296"/>
    </source>
</evidence>
<dbReference type="Pfam" id="PF00254">
    <property type="entry name" value="FKBP_C"/>
    <property type="match status" value="1"/>
</dbReference>
<evidence type="ECO:0000256" key="3">
    <source>
        <dbReference type="ARBA" id="ARBA00006577"/>
    </source>
</evidence>
<evidence type="ECO:0000256" key="8">
    <source>
        <dbReference type="PROSITE-ProRule" id="PRU00277"/>
    </source>
</evidence>
<dbReference type="EC" id="5.2.1.8" evidence="9"/>
<comment type="subcellular location">
    <subcellularLocation>
        <location evidence="2">Cytoplasm</location>
    </subcellularLocation>
</comment>
<evidence type="ECO:0000256" key="2">
    <source>
        <dbReference type="ARBA" id="ARBA00004496"/>
    </source>
</evidence>
<comment type="catalytic activity">
    <reaction evidence="1 8 9">
        <text>[protein]-peptidylproline (omega=180) = [protein]-peptidylproline (omega=0)</text>
        <dbReference type="Rhea" id="RHEA:16237"/>
        <dbReference type="Rhea" id="RHEA-COMP:10747"/>
        <dbReference type="Rhea" id="RHEA-COMP:10748"/>
        <dbReference type="ChEBI" id="CHEBI:83833"/>
        <dbReference type="ChEBI" id="CHEBI:83834"/>
        <dbReference type="EC" id="5.2.1.8"/>
    </reaction>
</comment>
<evidence type="ECO:0000256" key="6">
    <source>
        <dbReference type="ARBA" id="ARBA00023186"/>
    </source>
</evidence>
<evidence type="ECO:0000256" key="9">
    <source>
        <dbReference type="RuleBase" id="RU003915"/>
    </source>
</evidence>
<keyword evidence="12" id="KW-1185">Reference proteome</keyword>
<dbReference type="InterPro" id="IPR046357">
    <property type="entry name" value="PPIase_dom_sf"/>
</dbReference>